<accession>A0A6P6NLX0</accession>
<dbReference type="RefSeq" id="XP_026110049.1">
    <property type="nucleotide sequence ID" value="XM_026254264.1"/>
</dbReference>
<protein>
    <submittedName>
        <fullName evidence="2 3">Sterile alpha motif domain-containing protein 3-like isoform X1</fullName>
    </submittedName>
</protein>
<gene>
    <name evidence="2 3" type="primary">LOC113082833</name>
</gene>
<dbReference type="RefSeq" id="XP_026110050.1">
    <property type="nucleotide sequence ID" value="XM_026254265.1"/>
</dbReference>
<dbReference type="PANTHER" id="PTHR31025:SF25">
    <property type="entry name" value="ZINC FINGER (C2H2)-60"/>
    <property type="match status" value="1"/>
</dbReference>
<keyword evidence="1" id="KW-1185">Reference proteome</keyword>
<sequence>MELTRMSTANLIKELIQFGIEVTEEERKKFEDNDVDGETVDIGLTESMISFLFEGSFKKQAKFHRFVQQMKETVTLTLEPVPVESQSRAGASNISPSTAFPAFFEVPKFPFDVQAKLDRKECRLTSSDRNKIIRTLYESMAQYKMYPTTEEYVQVAKALTLRYPFLKDKEGNGYHTWHMSLKRKFKFERTPLAEVEEVKRLKQKFGHSKKSLQPEESSCKEITRPLEINAVGEDATSIEGHVKVLQDQYRRTQPETHIVEDRMRRTFAWRRQEITSGMTVEDVVNKYPFLKSPSGLQLYQEIGFLYKCVQLSRHFREHFGHITSSVLRLAQGKSPLAKLHKEAREESLCEDHLGIDFKAALLMLPALFREKLEHFIVLGESEPSSPYPTVQVQETTDWKTVFTRRVTAVIKVDGIEICQANGVDEGALAAFCAYFVFNLTYPSHLKNTLVFLQRYVLKLTVDGDKPLPTPVTRIINLL</sequence>
<evidence type="ECO:0000313" key="3">
    <source>
        <dbReference type="RefSeq" id="XP_026110050.1"/>
    </source>
</evidence>
<name>A0A6P6NLX0_CARAU</name>
<dbReference type="AlphaFoldDB" id="A0A6P6NLX0"/>
<reference evidence="2 3" key="1">
    <citation type="submission" date="2025-04" db="UniProtKB">
        <authorList>
            <consortium name="RefSeq"/>
        </authorList>
    </citation>
    <scope>IDENTIFICATION</scope>
    <source>
        <strain evidence="2 3">Wakin</strain>
        <tissue evidence="2 3">Muscle</tissue>
    </source>
</reference>
<dbReference type="OrthoDB" id="10069372at2759"/>
<dbReference type="Proteomes" id="UP000515129">
    <property type="component" value="Unplaced"/>
</dbReference>
<proteinExistence type="predicted"/>
<evidence type="ECO:0000313" key="1">
    <source>
        <dbReference type="Proteomes" id="UP000515129"/>
    </source>
</evidence>
<organism evidence="1 3">
    <name type="scientific">Carassius auratus</name>
    <name type="common">Goldfish</name>
    <dbReference type="NCBI Taxonomy" id="7957"/>
    <lineage>
        <taxon>Eukaryota</taxon>
        <taxon>Metazoa</taxon>
        <taxon>Chordata</taxon>
        <taxon>Craniata</taxon>
        <taxon>Vertebrata</taxon>
        <taxon>Euteleostomi</taxon>
        <taxon>Actinopterygii</taxon>
        <taxon>Neopterygii</taxon>
        <taxon>Teleostei</taxon>
        <taxon>Ostariophysi</taxon>
        <taxon>Cypriniformes</taxon>
        <taxon>Cyprinidae</taxon>
        <taxon>Cyprininae</taxon>
        <taxon>Carassius</taxon>
    </lineage>
</organism>
<dbReference type="GeneID" id="113082833"/>
<dbReference type="PANTHER" id="PTHR31025">
    <property type="entry name" value="SI:CH211-196P9.1-RELATED"/>
    <property type="match status" value="1"/>
</dbReference>
<dbReference type="KEGG" id="caua:113082833"/>
<evidence type="ECO:0000313" key="2">
    <source>
        <dbReference type="RefSeq" id="XP_026110049.1"/>
    </source>
</evidence>